<organism evidence="1 2">
    <name type="scientific">Pinctada imbricata</name>
    <name type="common">Atlantic pearl-oyster</name>
    <name type="synonym">Pinctada martensii</name>
    <dbReference type="NCBI Taxonomy" id="66713"/>
    <lineage>
        <taxon>Eukaryota</taxon>
        <taxon>Metazoa</taxon>
        <taxon>Spiralia</taxon>
        <taxon>Lophotrochozoa</taxon>
        <taxon>Mollusca</taxon>
        <taxon>Bivalvia</taxon>
        <taxon>Autobranchia</taxon>
        <taxon>Pteriomorphia</taxon>
        <taxon>Pterioida</taxon>
        <taxon>Pterioidea</taxon>
        <taxon>Pteriidae</taxon>
        <taxon>Pinctada</taxon>
    </lineage>
</organism>
<protein>
    <submittedName>
        <fullName evidence="1">Uncharacterized protein</fullName>
    </submittedName>
</protein>
<comment type="caution">
    <text evidence="1">The sequence shown here is derived from an EMBL/GenBank/DDBJ whole genome shotgun (WGS) entry which is preliminary data.</text>
</comment>
<evidence type="ECO:0000313" key="2">
    <source>
        <dbReference type="Proteomes" id="UP001186944"/>
    </source>
</evidence>
<dbReference type="EMBL" id="VSWD01000005">
    <property type="protein sequence ID" value="KAK3103062.1"/>
    <property type="molecule type" value="Genomic_DNA"/>
</dbReference>
<dbReference type="AlphaFoldDB" id="A0AA88YKH2"/>
<sequence length="283" mass="31539">MKDDEGRHRNKSLQCASSISYLAWLSTIKKNGNYCADFKTAVEGQPHKYIEMVNMAPMVRDCPPMTHFNQGTCDCSVLIIDTGHGTNIHGGVETSMHHSDPVDMGHDPMAADLANLPTSVLLEMLHQEQQISSPQFNVPTVPPPIPTQPVQSSWQEFTLPESGAKASLDQNQLVIRVPVDRPFDGTQFNQNVDQFSYVPTVEPIDPIVNMFGNAHAHQDFMIPTTTPVPRIEMYKPYVPETLANIPEVVAIITQIQQKVRSKTMAEQKEGIRNILQAFFGKFG</sequence>
<gene>
    <name evidence="1" type="ORF">FSP39_016169</name>
</gene>
<keyword evidence="2" id="KW-1185">Reference proteome</keyword>
<name>A0AA88YKH2_PINIB</name>
<proteinExistence type="predicted"/>
<evidence type="ECO:0000313" key="1">
    <source>
        <dbReference type="EMBL" id="KAK3103062.1"/>
    </source>
</evidence>
<reference evidence="1" key="1">
    <citation type="submission" date="2019-08" db="EMBL/GenBank/DDBJ databases">
        <title>The improved chromosome-level genome for the pearl oyster Pinctada fucata martensii using PacBio sequencing and Hi-C.</title>
        <authorList>
            <person name="Zheng Z."/>
        </authorList>
    </citation>
    <scope>NUCLEOTIDE SEQUENCE</scope>
    <source>
        <strain evidence="1">ZZ-2019</strain>
        <tissue evidence="1">Adductor muscle</tissue>
    </source>
</reference>
<dbReference type="Proteomes" id="UP001186944">
    <property type="component" value="Unassembled WGS sequence"/>
</dbReference>
<accession>A0AA88YKH2</accession>